<keyword evidence="3" id="KW-0479">Metal-binding</keyword>
<dbReference type="Gene3D" id="3.90.550.10">
    <property type="entry name" value="Spore Coat Polysaccharide Biosynthesis Protein SpsA, Chain A"/>
    <property type="match status" value="1"/>
</dbReference>
<keyword evidence="2 4" id="KW-0808">Transferase</keyword>
<protein>
    <submittedName>
        <fullName evidence="4">Glycosyltransferase family 8 protein</fullName>
        <ecNumber evidence="4">2.-.-.-</ecNumber>
    </submittedName>
</protein>
<comment type="caution">
    <text evidence="4">The sequence shown here is derived from an EMBL/GenBank/DDBJ whole genome shotgun (WGS) entry which is preliminary data.</text>
</comment>
<keyword evidence="1" id="KW-0328">Glycosyltransferase</keyword>
<dbReference type="GO" id="GO:0016740">
    <property type="term" value="F:transferase activity"/>
    <property type="evidence" value="ECO:0007669"/>
    <property type="project" value="UniProtKB-KW"/>
</dbReference>
<dbReference type="Proteomes" id="UP001227831">
    <property type="component" value="Unassembled WGS sequence"/>
</dbReference>
<keyword evidence="5" id="KW-1185">Reference proteome</keyword>
<dbReference type="CDD" id="cd04194">
    <property type="entry name" value="GT8_A4GalT_like"/>
    <property type="match status" value="1"/>
</dbReference>
<dbReference type="RefSeq" id="WP_308703976.1">
    <property type="nucleotide sequence ID" value="NZ_AP027463.1"/>
</dbReference>
<evidence type="ECO:0000313" key="4">
    <source>
        <dbReference type="EMBL" id="MDQ7938285.1"/>
    </source>
</evidence>
<dbReference type="SUPFAM" id="SSF53448">
    <property type="entry name" value="Nucleotide-diphospho-sugar transferases"/>
    <property type="match status" value="1"/>
</dbReference>
<dbReference type="InterPro" id="IPR050748">
    <property type="entry name" value="Glycosyltrans_8_dom-fam"/>
</dbReference>
<dbReference type="InterPro" id="IPR002495">
    <property type="entry name" value="Glyco_trans_8"/>
</dbReference>
<proteinExistence type="predicted"/>
<dbReference type="EMBL" id="JAVCWF010000001">
    <property type="protein sequence ID" value="MDQ7938285.1"/>
    <property type="molecule type" value="Genomic_DNA"/>
</dbReference>
<evidence type="ECO:0000256" key="3">
    <source>
        <dbReference type="ARBA" id="ARBA00022723"/>
    </source>
</evidence>
<reference evidence="4 5" key="1">
    <citation type="journal article" date="2023" name="Int. J. Syst. Evol. Microbiol.">
        <title>Lactiplantibacillus brownii sp. nov., a novel psychrotolerant species isolated from sauerkraut.</title>
        <authorList>
            <person name="Heng Y.C."/>
            <person name="Silvaraju S."/>
            <person name="Lee J.K.Y."/>
            <person name="Kittelmann S."/>
        </authorList>
    </citation>
    <scope>NUCLEOTIDE SEQUENCE [LARGE SCALE GENOMIC DNA]</scope>
    <source>
        <strain evidence="4 5">WILCCON 0030</strain>
    </source>
</reference>
<sequence>MTVPVIFSVNDQYVAPLTVAMTSLVHHVANDQQYHLIVLNDGLTAEHQHSLKQLARKNVSVDLVSMGNQFKQVLAGETGKLRGDTMTLTIFFRLFIAELFPEYDQAVYLDADTIIECDIAELARINLGHKLIAAAPDVFAGNNPEAAGYAEKVLGLPINQYINSGVLVMNLAQMRADHFSERFAALHAATAVETIAPDQDYLNAMCAGQVVFLPQIWNANSMATPKVDNPKIIHFCLFEKPWHYLNVTYAERFWHFAHLTPYESELLAQRNAYTAAEREHDREGAQALIARTVQMAQTSAPLINQ</sequence>
<evidence type="ECO:0000313" key="5">
    <source>
        <dbReference type="Proteomes" id="UP001227831"/>
    </source>
</evidence>
<dbReference type="InterPro" id="IPR029044">
    <property type="entry name" value="Nucleotide-diphossugar_trans"/>
</dbReference>
<gene>
    <name evidence="4" type="ORF">RA086_11760</name>
</gene>
<evidence type="ECO:0000256" key="1">
    <source>
        <dbReference type="ARBA" id="ARBA00022676"/>
    </source>
</evidence>
<name>A0ABU1AD92_9LACO</name>
<dbReference type="Pfam" id="PF01501">
    <property type="entry name" value="Glyco_transf_8"/>
    <property type="match status" value="1"/>
</dbReference>
<organism evidence="4 5">
    <name type="scientific">Lactiplantibacillus brownii</name>
    <dbReference type="NCBI Taxonomy" id="3069269"/>
    <lineage>
        <taxon>Bacteria</taxon>
        <taxon>Bacillati</taxon>
        <taxon>Bacillota</taxon>
        <taxon>Bacilli</taxon>
        <taxon>Lactobacillales</taxon>
        <taxon>Lactobacillaceae</taxon>
        <taxon>Lactiplantibacillus</taxon>
    </lineage>
</organism>
<dbReference type="EC" id="2.-.-.-" evidence="4"/>
<accession>A0ABU1AD92</accession>
<evidence type="ECO:0000256" key="2">
    <source>
        <dbReference type="ARBA" id="ARBA00022679"/>
    </source>
</evidence>
<dbReference type="PANTHER" id="PTHR13778:SF47">
    <property type="entry name" value="LIPOPOLYSACCHARIDE 1,3-GALACTOSYLTRANSFERASE"/>
    <property type="match status" value="1"/>
</dbReference>
<dbReference type="PANTHER" id="PTHR13778">
    <property type="entry name" value="GLYCOSYLTRANSFERASE 8 DOMAIN-CONTAINING PROTEIN"/>
    <property type="match status" value="1"/>
</dbReference>